<evidence type="ECO:0000313" key="1">
    <source>
        <dbReference type="EMBL" id="KAK0043561.1"/>
    </source>
</evidence>
<name>A0AAD8AW62_BIOPF</name>
<proteinExistence type="predicted"/>
<reference evidence="1" key="1">
    <citation type="journal article" date="2023" name="PLoS Negl. Trop. Dis.">
        <title>A genome sequence for Biomphalaria pfeifferi, the major vector snail for the human-infecting parasite Schistosoma mansoni.</title>
        <authorList>
            <person name="Bu L."/>
            <person name="Lu L."/>
            <person name="Laidemitt M.R."/>
            <person name="Zhang S.M."/>
            <person name="Mutuku M."/>
            <person name="Mkoji G."/>
            <person name="Steinauer M."/>
            <person name="Loker E.S."/>
        </authorList>
    </citation>
    <scope>NUCLEOTIDE SEQUENCE</scope>
    <source>
        <strain evidence="1">KasaAsao</strain>
    </source>
</reference>
<reference evidence="1" key="2">
    <citation type="submission" date="2023-04" db="EMBL/GenBank/DDBJ databases">
        <authorList>
            <person name="Bu L."/>
            <person name="Lu L."/>
            <person name="Laidemitt M.R."/>
            <person name="Zhang S.M."/>
            <person name="Mutuku M."/>
            <person name="Mkoji G."/>
            <person name="Steinauer M."/>
            <person name="Loker E.S."/>
        </authorList>
    </citation>
    <scope>NUCLEOTIDE SEQUENCE</scope>
    <source>
        <strain evidence="1">KasaAsao</strain>
        <tissue evidence="1">Whole Snail</tissue>
    </source>
</reference>
<dbReference type="Proteomes" id="UP001233172">
    <property type="component" value="Unassembled WGS sequence"/>
</dbReference>
<gene>
    <name evidence="1" type="ORF">Bpfe_027027</name>
</gene>
<sequence length="107" mass="11997">GLSTSKQYLVNNLSVYESNDKEPTKPCAKASHCGLGGCCLHGWCSTTGSTFNKCYSKVRQNGRVRPVGNWKKTDVCPCDYMSYCFTQKPYKKHPKFGIIGNCFPIMR</sequence>
<evidence type="ECO:0000313" key="2">
    <source>
        <dbReference type="Proteomes" id="UP001233172"/>
    </source>
</evidence>
<feature type="non-terminal residue" evidence="1">
    <location>
        <position position="1"/>
    </location>
</feature>
<keyword evidence="2" id="KW-1185">Reference proteome</keyword>
<protein>
    <submittedName>
        <fullName evidence="1">Uncharacterized protein</fullName>
    </submittedName>
</protein>
<dbReference type="AlphaFoldDB" id="A0AAD8AW62"/>
<accession>A0AAD8AW62</accession>
<organism evidence="1 2">
    <name type="scientific">Biomphalaria pfeifferi</name>
    <name type="common">Bloodfluke planorb</name>
    <name type="synonym">Freshwater snail</name>
    <dbReference type="NCBI Taxonomy" id="112525"/>
    <lineage>
        <taxon>Eukaryota</taxon>
        <taxon>Metazoa</taxon>
        <taxon>Spiralia</taxon>
        <taxon>Lophotrochozoa</taxon>
        <taxon>Mollusca</taxon>
        <taxon>Gastropoda</taxon>
        <taxon>Heterobranchia</taxon>
        <taxon>Euthyneura</taxon>
        <taxon>Panpulmonata</taxon>
        <taxon>Hygrophila</taxon>
        <taxon>Lymnaeoidea</taxon>
        <taxon>Planorbidae</taxon>
        <taxon>Biomphalaria</taxon>
    </lineage>
</organism>
<dbReference type="EMBL" id="JASAOG010000214">
    <property type="protein sequence ID" value="KAK0043561.1"/>
    <property type="molecule type" value="Genomic_DNA"/>
</dbReference>
<comment type="caution">
    <text evidence="1">The sequence shown here is derived from an EMBL/GenBank/DDBJ whole genome shotgun (WGS) entry which is preliminary data.</text>
</comment>